<evidence type="ECO:0000256" key="6">
    <source>
        <dbReference type="SAM" id="Phobius"/>
    </source>
</evidence>
<evidence type="ECO:0000256" key="4">
    <source>
        <dbReference type="ARBA" id="ARBA00022989"/>
    </source>
</evidence>
<keyword evidence="4 6" id="KW-1133">Transmembrane helix</keyword>
<proteinExistence type="predicted"/>
<feature type="transmembrane region" description="Helical" evidence="6">
    <location>
        <begin position="123"/>
        <end position="147"/>
    </location>
</feature>
<comment type="caution">
    <text evidence="8">The sequence shown here is derived from an EMBL/GenBank/DDBJ whole genome shotgun (WGS) entry which is preliminary data.</text>
</comment>
<gene>
    <name evidence="8" type="ORF">H7F51_12245</name>
</gene>
<dbReference type="PANTHER" id="PTHR35007">
    <property type="entry name" value="INTEGRAL MEMBRANE PROTEIN-RELATED"/>
    <property type="match status" value="1"/>
</dbReference>
<feature type="domain" description="Type II secretion system protein GspF" evidence="7">
    <location>
        <begin position="166"/>
        <end position="290"/>
    </location>
</feature>
<evidence type="ECO:0000256" key="1">
    <source>
        <dbReference type="ARBA" id="ARBA00004651"/>
    </source>
</evidence>
<evidence type="ECO:0000259" key="7">
    <source>
        <dbReference type="Pfam" id="PF00482"/>
    </source>
</evidence>
<dbReference type="InterPro" id="IPR042094">
    <property type="entry name" value="T2SS_GspF_sf"/>
</dbReference>
<keyword evidence="3 6" id="KW-0812">Transmembrane</keyword>
<feature type="transmembrane region" description="Helical" evidence="6">
    <location>
        <begin position="6"/>
        <end position="30"/>
    </location>
</feature>
<dbReference type="EMBL" id="JACLAW010000008">
    <property type="protein sequence ID" value="MBC2666290.1"/>
    <property type="molecule type" value="Genomic_DNA"/>
</dbReference>
<evidence type="ECO:0000313" key="8">
    <source>
        <dbReference type="EMBL" id="MBC2666290.1"/>
    </source>
</evidence>
<dbReference type="AlphaFoldDB" id="A0A7X1FSR1"/>
<dbReference type="Gene3D" id="1.20.81.30">
    <property type="entry name" value="Type II secretion system (T2SS), domain F"/>
    <property type="match status" value="1"/>
</dbReference>
<dbReference type="PANTHER" id="PTHR35007:SF1">
    <property type="entry name" value="PILUS ASSEMBLY PROTEIN"/>
    <property type="match status" value="1"/>
</dbReference>
<keyword evidence="5 6" id="KW-0472">Membrane</keyword>
<evidence type="ECO:0000256" key="5">
    <source>
        <dbReference type="ARBA" id="ARBA00023136"/>
    </source>
</evidence>
<dbReference type="InterPro" id="IPR018076">
    <property type="entry name" value="T2SS_GspF_dom"/>
</dbReference>
<reference evidence="8 9" key="1">
    <citation type="submission" date="2020-08" db="EMBL/GenBank/DDBJ databases">
        <title>The genome sequence of type strain Novosphingobium flavum NBRC 111647.</title>
        <authorList>
            <person name="Liu Y."/>
        </authorList>
    </citation>
    <scope>NUCLEOTIDE SEQUENCE [LARGE SCALE GENOMIC DNA]</scope>
    <source>
        <strain evidence="8 9">NBRC 111647</strain>
    </source>
</reference>
<comment type="subcellular location">
    <subcellularLocation>
        <location evidence="1">Cell membrane</location>
        <topology evidence="1">Multi-pass membrane protein</topology>
    </subcellularLocation>
</comment>
<accession>A0A7X1FSR1</accession>
<feature type="transmembrane region" description="Helical" evidence="6">
    <location>
        <begin position="276"/>
        <end position="299"/>
    </location>
</feature>
<keyword evidence="2" id="KW-1003">Cell membrane</keyword>
<keyword evidence="9" id="KW-1185">Reference proteome</keyword>
<protein>
    <submittedName>
        <fullName evidence="8">Type II secretion system F family protein</fullName>
    </submittedName>
</protein>
<evidence type="ECO:0000256" key="2">
    <source>
        <dbReference type="ARBA" id="ARBA00022475"/>
    </source>
</evidence>
<dbReference type="Proteomes" id="UP000566813">
    <property type="component" value="Unassembled WGS sequence"/>
</dbReference>
<dbReference type="Pfam" id="PF00482">
    <property type="entry name" value="T2SSF"/>
    <property type="match status" value="1"/>
</dbReference>
<evidence type="ECO:0000256" key="3">
    <source>
        <dbReference type="ARBA" id="ARBA00022692"/>
    </source>
</evidence>
<organism evidence="8 9">
    <name type="scientific">Novosphingobium flavum</name>
    <dbReference type="NCBI Taxonomy" id="1778672"/>
    <lineage>
        <taxon>Bacteria</taxon>
        <taxon>Pseudomonadati</taxon>
        <taxon>Pseudomonadota</taxon>
        <taxon>Alphaproteobacteria</taxon>
        <taxon>Sphingomonadales</taxon>
        <taxon>Sphingomonadaceae</taxon>
        <taxon>Novosphingobium</taxon>
    </lineage>
</organism>
<feature type="transmembrane region" description="Helical" evidence="6">
    <location>
        <begin position="97"/>
        <end position="117"/>
    </location>
</feature>
<feature type="transmembrane region" description="Helical" evidence="6">
    <location>
        <begin position="305"/>
        <end position="325"/>
    </location>
</feature>
<sequence length="333" mass="37044">MTALLIRLAALIAVFASVFLLSQLLLTTWFSRRSQTRAVNKRLKLLRSGLDRQDVVSILRQNQPTRLSPDAGQIERGFFRFQQLIQTSGLSVDTRTVLAIMVIGFLALAAGLLFLGWTVQAKISTGLIELVLGMSVATTIGLPILILSQFAQRRRKRMEEQFPLALDIFTRALRAGHPIASAIDLVTQECEDPLGSEFGLVSDEVAYGAELTDALLGLADRWELEEIRMFVVSLSIQSETGGNLAEILENLTRVIRDRASLYMKVRALSSEGRMSGWMLTALPILTMVSVFMVSPQFYLEVVDDPIFVVGYVSLIMLYGIGVYVIRRMVDLKV</sequence>
<evidence type="ECO:0000313" key="9">
    <source>
        <dbReference type="Proteomes" id="UP000566813"/>
    </source>
</evidence>
<name>A0A7X1FSR1_9SPHN</name>
<dbReference type="RefSeq" id="WP_185664581.1">
    <property type="nucleotide sequence ID" value="NZ_JACLAW010000008.1"/>
</dbReference>
<dbReference type="GO" id="GO:0005886">
    <property type="term" value="C:plasma membrane"/>
    <property type="evidence" value="ECO:0007669"/>
    <property type="project" value="UniProtKB-SubCell"/>
</dbReference>